<dbReference type="Proteomes" id="UP000693892">
    <property type="component" value="Unassembled WGS sequence"/>
</dbReference>
<reference evidence="1" key="1">
    <citation type="submission" date="2021-06" db="EMBL/GenBank/DDBJ databases">
        <authorList>
            <person name="Criscuolo A."/>
        </authorList>
    </citation>
    <scope>NUCLEOTIDE SEQUENCE</scope>
    <source>
        <strain evidence="1">CIP111803</strain>
    </source>
</reference>
<comment type="caution">
    <text evidence="1">The sequence shown here is derived from an EMBL/GenBank/DDBJ whole genome shotgun (WGS) entry which is preliminary data.</text>
</comment>
<evidence type="ECO:0000313" key="1">
    <source>
        <dbReference type="EMBL" id="CAG7621702.1"/>
    </source>
</evidence>
<accession>A0A916K184</accession>
<dbReference type="EMBL" id="CAJVAP010000040">
    <property type="protein sequence ID" value="CAG7621702.1"/>
    <property type="molecule type" value="Genomic_DNA"/>
</dbReference>
<keyword evidence="2" id="KW-1185">Reference proteome</keyword>
<gene>
    <name evidence="1" type="ORF">LEUCIP111803_02448</name>
</gene>
<protein>
    <submittedName>
        <fullName evidence="1">Uncharacterized protein</fullName>
    </submittedName>
</protein>
<dbReference type="AlphaFoldDB" id="A0A916K184"/>
<name>A0A916K184_9MICO</name>
<sequence>MRVTSADDGYRNLLHPVGVMMLTGAFRCRRPTTFPKPAASAR</sequence>
<organism evidence="1 2">
    <name type="scientific">Leucobacter soli</name>
    <dbReference type="NCBI Taxonomy" id="2812850"/>
    <lineage>
        <taxon>Bacteria</taxon>
        <taxon>Bacillati</taxon>
        <taxon>Actinomycetota</taxon>
        <taxon>Actinomycetes</taxon>
        <taxon>Micrococcales</taxon>
        <taxon>Microbacteriaceae</taxon>
        <taxon>Leucobacter</taxon>
    </lineage>
</organism>
<proteinExistence type="predicted"/>
<evidence type="ECO:0000313" key="2">
    <source>
        <dbReference type="Proteomes" id="UP000693892"/>
    </source>
</evidence>